<evidence type="ECO:0000256" key="2">
    <source>
        <dbReference type="ARBA" id="ARBA00009883"/>
    </source>
</evidence>
<keyword evidence="9" id="KW-1185">Reference proteome</keyword>
<dbReference type="InterPro" id="IPR000879">
    <property type="entry name" value="Guanylin"/>
</dbReference>
<proteinExistence type="inferred from homology"/>
<dbReference type="GO" id="GO:0005576">
    <property type="term" value="C:extracellular region"/>
    <property type="evidence" value="ECO:0007669"/>
    <property type="project" value="UniProtKB-SubCell"/>
</dbReference>
<protein>
    <recommendedName>
        <fullName evidence="7">Guanylate cyclase activator 2B</fullName>
    </recommendedName>
</protein>
<dbReference type="GO" id="GO:0030250">
    <property type="term" value="F:guanylate cyclase activator activity"/>
    <property type="evidence" value="ECO:0007669"/>
    <property type="project" value="InterPro"/>
</dbReference>
<evidence type="ECO:0000256" key="4">
    <source>
        <dbReference type="ARBA" id="ARBA00022729"/>
    </source>
</evidence>
<evidence type="ECO:0000256" key="6">
    <source>
        <dbReference type="ARBA" id="ARBA00037765"/>
    </source>
</evidence>
<dbReference type="Ensembl" id="ENSCSRT00000021192.1">
    <property type="protein sequence ID" value="ENSCSRP00000020290.1"/>
    <property type="gene ID" value="ENSCSRG00000015417.1"/>
</dbReference>
<keyword evidence="4" id="KW-0732">Signal</keyword>
<dbReference type="SUPFAM" id="SSF89890">
    <property type="entry name" value="Proguanylin"/>
    <property type="match status" value="1"/>
</dbReference>
<dbReference type="InterPro" id="IPR036382">
    <property type="entry name" value="Guanylin_sf"/>
</dbReference>
<comment type="subcellular location">
    <subcellularLocation>
        <location evidence="1">Secreted</location>
    </subcellularLocation>
</comment>
<evidence type="ECO:0000256" key="7">
    <source>
        <dbReference type="ARBA" id="ARBA00041176"/>
    </source>
</evidence>
<dbReference type="Gene3D" id="3.90.1450.10">
    <property type="entry name" value="Guanylin"/>
    <property type="match status" value="1"/>
</dbReference>
<keyword evidence="5" id="KW-1015">Disulfide bond</keyword>
<dbReference type="PANTHER" id="PTHR11318">
    <property type="entry name" value="GUANYLIN FAMILY MEMBER"/>
    <property type="match status" value="1"/>
</dbReference>
<keyword evidence="3" id="KW-0964">Secreted</keyword>
<evidence type="ECO:0000313" key="9">
    <source>
        <dbReference type="Proteomes" id="UP000694403"/>
    </source>
</evidence>
<dbReference type="AlphaFoldDB" id="A0A8C3SXF3"/>
<evidence type="ECO:0000256" key="5">
    <source>
        <dbReference type="ARBA" id="ARBA00023157"/>
    </source>
</evidence>
<sequence>MLAPHPAETVVTTVGLGQLLHKYTGLFLDCSKAQGSSSWSEATKKLKELLDADARASPRMRARTNFISVCANPELPKEFQPVCQREDAPIIFNRLIQWVETGCGPCEMLRWAVYSRQAGGWAPLI</sequence>
<organism evidence="8 9">
    <name type="scientific">Chelydra serpentina</name>
    <name type="common">Snapping turtle</name>
    <name type="synonym">Testudo serpentina</name>
    <dbReference type="NCBI Taxonomy" id="8475"/>
    <lineage>
        <taxon>Eukaryota</taxon>
        <taxon>Metazoa</taxon>
        <taxon>Chordata</taxon>
        <taxon>Craniata</taxon>
        <taxon>Vertebrata</taxon>
        <taxon>Euteleostomi</taxon>
        <taxon>Archelosauria</taxon>
        <taxon>Testudinata</taxon>
        <taxon>Testudines</taxon>
        <taxon>Cryptodira</taxon>
        <taxon>Durocryptodira</taxon>
        <taxon>Americhelydia</taxon>
        <taxon>Chelydroidea</taxon>
        <taxon>Chelydridae</taxon>
        <taxon>Chelydra</taxon>
    </lineage>
</organism>
<dbReference type="Pfam" id="PF02058">
    <property type="entry name" value="Guanylin"/>
    <property type="match status" value="1"/>
</dbReference>
<evidence type="ECO:0000256" key="3">
    <source>
        <dbReference type="ARBA" id="ARBA00022525"/>
    </source>
</evidence>
<evidence type="ECO:0000313" key="8">
    <source>
        <dbReference type="Ensembl" id="ENSCSRP00000020290.1"/>
    </source>
</evidence>
<evidence type="ECO:0000256" key="1">
    <source>
        <dbReference type="ARBA" id="ARBA00004613"/>
    </source>
</evidence>
<dbReference type="PRINTS" id="PR00774">
    <property type="entry name" value="GUANYLIN"/>
</dbReference>
<comment type="function">
    <text evidence="6">Endogenous activator of intestinal guanylate cyclase. It stimulates this enzyme through the same receptor binding region as the heat-stable enterotoxins. May be a potent physiological regulator of intestinal fluid and electrolyte transport. May be an autocrine/paracrine regulator of intestinal salt and water transport.</text>
</comment>
<reference evidence="8" key="1">
    <citation type="submission" date="2025-08" db="UniProtKB">
        <authorList>
            <consortium name="Ensembl"/>
        </authorList>
    </citation>
    <scope>IDENTIFICATION</scope>
</reference>
<dbReference type="Proteomes" id="UP000694403">
    <property type="component" value="Unplaced"/>
</dbReference>
<comment type="similarity">
    <text evidence="2">Belongs to the guanylin family.</text>
</comment>
<accession>A0A8C3SXF3</accession>
<name>A0A8C3SXF3_CHESE</name>
<reference evidence="8" key="2">
    <citation type="submission" date="2025-09" db="UniProtKB">
        <authorList>
            <consortium name="Ensembl"/>
        </authorList>
    </citation>
    <scope>IDENTIFICATION</scope>
</reference>
<dbReference type="PANTHER" id="PTHR11318:SF4">
    <property type="entry name" value="GUANYLATE CYCLASE ACTIVATOR 2B"/>
    <property type="match status" value="1"/>
</dbReference>